<name>A0A6C0I636_9ZZZZ</name>
<sequence length="127" mass="13954">MFMKTLISLFALKKATIRNCGSPDDIATFKYARIYPDPPEPGKNSTVLIGYHMNQNLGEGIQVCSSSINWIPLSDEKTMIGPLPIGNGMLSISGLFPEIPGRLHTRIAWTDVNQKPIMCVEGIYISG</sequence>
<evidence type="ECO:0008006" key="2">
    <source>
        <dbReference type="Google" id="ProtNLM"/>
    </source>
</evidence>
<evidence type="ECO:0000313" key="1">
    <source>
        <dbReference type="EMBL" id="QHT88252.1"/>
    </source>
</evidence>
<accession>A0A6C0I636</accession>
<proteinExistence type="predicted"/>
<dbReference type="EMBL" id="MN740114">
    <property type="protein sequence ID" value="QHT88252.1"/>
    <property type="molecule type" value="Genomic_DNA"/>
</dbReference>
<reference evidence="1" key="1">
    <citation type="journal article" date="2020" name="Nature">
        <title>Giant virus diversity and host interactions through global metagenomics.</title>
        <authorList>
            <person name="Schulz F."/>
            <person name="Roux S."/>
            <person name="Paez-Espino D."/>
            <person name="Jungbluth S."/>
            <person name="Walsh D.A."/>
            <person name="Denef V.J."/>
            <person name="McMahon K.D."/>
            <person name="Konstantinidis K.T."/>
            <person name="Eloe-Fadrosh E.A."/>
            <person name="Kyrpides N.C."/>
            <person name="Woyke T."/>
        </authorList>
    </citation>
    <scope>NUCLEOTIDE SEQUENCE</scope>
    <source>
        <strain evidence="1">GVMAG-M-3300023184-50</strain>
    </source>
</reference>
<protein>
    <recommendedName>
        <fullName evidence="2">MD-2-related lipid-recognition domain-containing protein</fullName>
    </recommendedName>
</protein>
<organism evidence="1">
    <name type="scientific">viral metagenome</name>
    <dbReference type="NCBI Taxonomy" id="1070528"/>
    <lineage>
        <taxon>unclassified sequences</taxon>
        <taxon>metagenomes</taxon>
        <taxon>organismal metagenomes</taxon>
    </lineage>
</organism>
<dbReference type="AlphaFoldDB" id="A0A6C0I636"/>